<dbReference type="PROSITE" id="PS50850">
    <property type="entry name" value="MFS"/>
    <property type="match status" value="1"/>
</dbReference>
<feature type="transmembrane region" description="Helical" evidence="10">
    <location>
        <begin position="36"/>
        <end position="57"/>
    </location>
</feature>
<feature type="transmembrane region" description="Helical" evidence="10">
    <location>
        <begin position="69"/>
        <end position="88"/>
    </location>
</feature>
<reference evidence="13" key="1">
    <citation type="submission" date="2016-12" db="EMBL/GenBank/DDBJ databases">
        <authorList>
            <person name="Meng X."/>
        </authorList>
    </citation>
    <scope>NUCLEOTIDE SEQUENCE [LARGE SCALE GENOMIC DNA]</scope>
    <source>
        <strain evidence="13">DSM 20732</strain>
    </source>
</reference>
<dbReference type="GO" id="GO:0022857">
    <property type="term" value="F:transmembrane transporter activity"/>
    <property type="evidence" value="ECO:0007669"/>
    <property type="project" value="InterPro"/>
</dbReference>
<evidence type="ECO:0000313" key="13">
    <source>
        <dbReference type="Proteomes" id="UP000185612"/>
    </source>
</evidence>
<proteinExistence type="inferred from homology"/>
<dbReference type="InterPro" id="IPR011701">
    <property type="entry name" value="MFS"/>
</dbReference>
<evidence type="ECO:0000256" key="5">
    <source>
        <dbReference type="ARBA" id="ARBA00022989"/>
    </source>
</evidence>
<dbReference type="Gene3D" id="1.20.1250.20">
    <property type="entry name" value="MFS general substrate transporter like domains"/>
    <property type="match status" value="1"/>
</dbReference>
<dbReference type="RefSeq" id="WP_073824269.1">
    <property type="nucleotide sequence ID" value="NZ_MQVS01000005.1"/>
</dbReference>
<dbReference type="Pfam" id="PF07690">
    <property type="entry name" value="MFS_1"/>
    <property type="match status" value="1"/>
</dbReference>
<dbReference type="SUPFAM" id="SSF103473">
    <property type="entry name" value="MFS general substrate transporter"/>
    <property type="match status" value="1"/>
</dbReference>
<evidence type="ECO:0000256" key="10">
    <source>
        <dbReference type="SAM" id="Phobius"/>
    </source>
</evidence>
<evidence type="ECO:0000256" key="1">
    <source>
        <dbReference type="ARBA" id="ARBA00004429"/>
    </source>
</evidence>
<gene>
    <name evidence="12" type="ORF">BSZ40_06005</name>
</gene>
<dbReference type="EMBL" id="MQVS01000005">
    <property type="protein sequence ID" value="OKL51704.1"/>
    <property type="molecule type" value="Genomic_DNA"/>
</dbReference>
<dbReference type="AlphaFoldDB" id="A0A1Q5PVS0"/>
<sequence>MKPFLLLVGGALINALGTGMTAFALAVVMFQAHGSASLVAAVQLCGLGPIVLLAPLAGALADRYDRRTMMLLGDGGSLLGLAIVFVAAQAPQPSPLPVLVGVTLAATFASLTEPALRASVTDLLPQSRYQQAAGMLQLAGAAKFLLAPALAGLLLPTAGLATILALDAATCLVTVACTAVVRRALANAPRPDDVPADTAQPHAWRAILATPLLRGLLLRLTLVTFAIGCLQTLFKPMLLPHFGPRVLGTLESGIALGLLLGAVALSLAPAFPPLHLLRAALALAGLAMCALGLWPALAWVAAWGLLFFLGLSGANAAAEVLVRRQVDNSVQARAWGLISLLTQSGYLLAYPLAGFLADHVLTPRLQVGGAWANTLGAVFGTGPGRGAAVLVTALGLVVVLTAARRLPAASGQAPMSTHVKGQDNARSSAHC</sequence>
<evidence type="ECO:0000256" key="9">
    <source>
        <dbReference type="SAM" id="MobiDB-lite"/>
    </source>
</evidence>
<keyword evidence="13" id="KW-1185">Reference proteome</keyword>
<protein>
    <recommendedName>
        <fullName evidence="8">Multidrug efflux pump Tap</fullName>
    </recommendedName>
</protein>
<accession>A0A1Q5PVS0</accession>
<feature type="transmembrane region" description="Helical" evidence="10">
    <location>
        <begin position="386"/>
        <end position="403"/>
    </location>
</feature>
<dbReference type="InterPro" id="IPR020846">
    <property type="entry name" value="MFS_dom"/>
</dbReference>
<comment type="subcellular location">
    <subcellularLocation>
        <location evidence="1">Cell inner membrane</location>
        <topology evidence="1">Multi-pass membrane protein</topology>
    </subcellularLocation>
</comment>
<evidence type="ECO:0000313" key="12">
    <source>
        <dbReference type="EMBL" id="OKL51704.1"/>
    </source>
</evidence>
<evidence type="ECO:0000256" key="8">
    <source>
        <dbReference type="ARBA" id="ARBA00040914"/>
    </source>
</evidence>
<dbReference type="STRING" id="52770.BSZ40_06005"/>
<feature type="transmembrane region" description="Helical" evidence="10">
    <location>
        <begin position="275"/>
        <end position="294"/>
    </location>
</feature>
<feature type="transmembrane region" description="Helical" evidence="10">
    <location>
        <begin position="334"/>
        <end position="357"/>
    </location>
</feature>
<dbReference type="Proteomes" id="UP000185612">
    <property type="component" value="Unassembled WGS sequence"/>
</dbReference>
<evidence type="ECO:0000256" key="4">
    <source>
        <dbReference type="ARBA" id="ARBA00022692"/>
    </source>
</evidence>
<dbReference type="OrthoDB" id="3227279at2"/>
<evidence type="ECO:0000256" key="2">
    <source>
        <dbReference type="ARBA" id="ARBA00022448"/>
    </source>
</evidence>
<dbReference type="InParanoid" id="A0A1Q5PVS0"/>
<feature type="transmembrane region" description="Helical" evidence="10">
    <location>
        <begin position="300"/>
        <end position="322"/>
    </location>
</feature>
<keyword evidence="5 10" id="KW-1133">Transmembrane helix</keyword>
<comment type="similarity">
    <text evidence="7">Belongs to the major facilitator superfamily. Drug:H(+) antiporter-3 (DHA3) (TC 2.A.1.21) family.</text>
</comment>
<keyword evidence="2" id="KW-0813">Transport</keyword>
<evidence type="ECO:0000256" key="6">
    <source>
        <dbReference type="ARBA" id="ARBA00023136"/>
    </source>
</evidence>
<evidence type="ECO:0000256" key="3">
    <source>
        <dbReference type="ARBA" id="ARBA00022475"/>
    </source>
</evidence>
<keyword evidence="4 10" id="KW-0812">Transmembrane</keyword>
<name>A0A1Q5PVS0_9ACTO</name>
<dbReference type="PANTHER" id="PTHR23513:SF9">
    <property type="entry name" value="ENTEROBACTIN EXPORTER ENTS"/>
    <property type="match status" value="1"/>
</dbReference>
<comment type="caution">
    <text evidence="12">The sequence shown here is derived from an EMBL/GenBank/DDBJ whole genome shotgun (WGS) entry which is preliminary data.</text>
</comment>
<evidence type="ECO:0000259" key="11">
    <source>
        <dbReference type="PROSITE" id="PS50850"/>
    </source>
</evidence>
<feature type="domain" description="Major facilitator superfamily (MFS) profile" evidence="11">
    <location>
        <begin position="1"/>
        <end position="186"/>
    </location>
</feature>
<organism evidence="12 13">
    <name type="scientific">Buchananella hordeovulneris</name>
    <dbReference type="NCBI Taxonomy" id="52770"/>
    <lineage>
        <taxon>Bacteria</taxon>
        <taxon>Bacillati</taxon>
        <taxon>Actinomycetota</taxon>
        <taxon>Actinomycetes</taxon>
        <taxon>Actinomycetales</taxon>
        <taxon>Actinomycetaceae</taxon>
        <taxon>Buchananella</taxon>
    </lineage>
</organism>
<keyword evidence="6 10" id="KW-0472">Membrane</keyword>
<evidence type="ECO:0000256" key="7">
    <source>
        <dbReference type="ARBA" id="ARBA00038075"/>
    </source>
</evidence>
<dbReference type="GO" id="GO:0005886">
    <property type="term" value="C:plasma membrane"/>
    <property type="evidence" value="ECO:0007669"/>
    <property type="project" value="UniProtKB-SubCell"/>
</dbReference>
<feature type="region of interest" description="Disordered" evidence="9">
    <location>
        <begin position="411"/>
        <end position="431"/>
    </location>
</feature>
<feature type="transmembrane region" description="Helical" evidence="10">
    <location>
        <begin position="216"/>
        <end position="234"/>
    </location>
</feature>
<keyword evidence="3" id="KW-1003">Cell membrane</keyword>
<dbReference type="PANTHER" id="PTHR23513">
    <property type="entry name" value="INTEGRAL MEMBRANE EFFLUX PROTEIN-RELATED"/>
    <property type="match status" value="1"/>
</dbReference>
<dbReference type="InterPro" id="IPR036259">
    <property type="entry name" value="MFS_trans_sf"/>
</dbReference>
<feature type="transmembrane region" description="Helical" evidence="10">
    <location>
        <begin position="246"/>
        <end position="268"/>
    </location>
</feature>